<geneLocation type="plasmid" evidence="1 2">
    <name>pBFI_3</name>
</geneLocation>
<gene>
    <name evidence="1" type="ORF">AK40_6123</name>
</gene>
<sequence length="91" mass="11144">MHVRNVDPHYVKEIDKRCKQISKRLGKRYYRSDYINDMFAKHFEEEYQRNKEDKFDEAIGNVTVTLERQEQKIQEYIDATNELVMKLAERE</sequence>
<dbReference type="Proteomes" id="UP000031861">
    <property type="component" value="Plasmid pBFI_3"/>
</dbReference>
<evidence type="ECO:0000313" key="1">
    <source>
        <dbReference type="EMBL" id="AJI09100.1"/>
    </source>
</evidence>
<proteinExistence type="predicted"/>
<reference evidence="1 2" key="1">
    <citation type="journal article" date="2015" name="Genome Announc.">
        <title>Complete genome sequences for 35 biothreat assay-relevant bacillus species.</title>
        <authorList>
            <person name="Johnson S.L."/>
            <person name="Daligault H.E."/>
            <person name="Davenport K.W."/>
            <person name="Jaissle J."/>
            <person name="Frey K.G."/>
            <person name="Ladner J.T."/>
            <person name="Broomall S.M."/>
            <person name="Bishop-Lilly K.A."/>
            <person name="Bruce D.C."/>
            <person name="Gibbons H.S."/>
            <person name="Coyne S.R."/>
            <person name="Lo C.C."/>
            <person name="Meincke L."/>
            <person name="Munk A.C."/>
            <person name="Koroleva G.I."/>
            <person name="Rosenzweig C.N."/>
            <person name="Palacios G.F."/>
            <person name="Redden C.L."/>
            <person name="Minogue T.D."/>
            <person name="Chain P.S."/>
        </authorList>
    </citation>
    <scope>NUCLEOTIDE SEQUENCE [LARGE SCALE GENOMIC DNA]</scope>
    <source>
        <strain evidence="1 2">03BB108</strain>
    </source>
</reference>
<dbReference type="EMBL" id="CP009640">
    <property type="protein sequence ID" value="AJI09100.1"/>
    <property type="molecule type" value="Genomic_DNA"/>
</dbReference>
<keyword evidence="1" id="KW-0614">Plasmid</keyword>
<name>A0AAN0SRH7_BACCE</name>
<accession>A0AAN0SRH7</accession>
<dbReference type="AlphaFoldDB" id="A0AAN0SRH7"/>
<protein>
    <submittedName>
        <fullName evidence="1">Uncharacterized protein</fullName>
    </submittedName>
</protein>
<evidence type="ECO:0000313" key="2">
    <source>
        <dbReference type="Proteomes" id="UP000031861"/>
    </source>
</evidence>
<organism evidence="1 2">
    <name type="scientific">Bacillus cereus 03BB108</name>
    <dbReference type="NCBI Taxonomy" id="451709"/>
    <lineage>
        <taxon>Bacteria</taxon>
        <taxon>Bacillati</taxon>
        <taxon>Bacillota</taxon>
        <taxon>Bacilli</taxon>
        <taxon>Bacillales</taxon>
        <taxon>Bacillaceae</taxon>
        <taxon>Bacillus</taxon>
        <taxon>Bacillus cereus group</taxon>
    </lineage>
</organism>